<keyword evidence="1" id="KW-0620">Polyamine biosynthesis</keyword>
<dbReference type="PANTHER" id="PTHR43317:SF3">
    <property type="entry name" value="BLR2883 PROTEIN"/>
    <property type="match status" value="1"/>
</dbReference>
<dbReference type="Proteomes" id="UP001055101">
    <property type="component" value="Unassembled WGS sequence"/>
</dbReference>
<evidence type="ECO:0000313" key="4">
    <source>
        <dbReference type="Proteomes" id="UP001055101"/>
    </source>
</evidence>
<evidence type="ECO:0000256" key="1">
    <source>
        <dbReference type="ARBA" id="ARBA00023115"/>
    </source>
</evidence>
<feature type="region of interest" description="Disordered" evidence="2">
    <location>
        <begin position="227"/>
        <end position="248"/>
    </location>
</feature>
<accession>A0ABQ4THQ0</accession>
<proteinExistence type="predicted"/>
<gene>
    <name evidence="3" type="primary">speE_1</name>
    <name evidence="3" type="ORF">EKPJFOCH_0596</name>
</gene>
<reference evidence="3" key="1">
    <citation type="journal article" date="2021" name="Front. Microbiol.">
        <title>Comprehensive Comparative Genomics and Phenotyping of Methylobacterium Species.</title>
        <authorList>
            <person name="Alessa O."/>
            <person name="Ogura Y."/>
            <person name="Fujitani Y."/>
            <person name="Takami H."/>
            <person name="Hayashi T."/>
            <person name="Sahin N."/>
            <person name="Tani A."/>
        </authorList>
    </citation>
    <scope>NUCLEOTIDE SEQUENCE</scope>
    <source>
        <strain evidence="3">DSM 23674</strain>
    </source>
</reference>
<dbReference type="PANTHER" id="PTHR43317">
    <property type="entry name" value="THERMOSPERMINE SYNTHASE ACAULIS5"/>
    <property type="match status" value="1"/>
</dbReference>
<dbReference type="InterPro" id="IPR029063">
    <property type="entry name" value="SAM-dependent_MTases_sf"/>
</dbReference>
<keyword evidence="4" id="KW-1185">Reference proteome</keyword>
<organism evidence="3 4">
    <name type="scientific">Methylobacterium thuringiense</name>
    <dbReference type="NCBI Taxonomy" id="1003091"/>
    <lineage>
        <taxon>Bacteria</taxon>
        <taxon>Pseudomonadati</taxon>
        <taxon>Pseudomonadota</taxon>
        <taxon>Alphaproteobacteria</taxon>
        <taxon>Hyphomicrobiales</taxon>
        <taxon>Methylobacteriaceae</taxon>
        <taxon>Methylobacterium</taxon>
    </lineage>
</organism>
<name>A0ABQ4THQ0_9HYPH</name>
<dbReference type="EMBL" id="BPRA01000002">
    <property type="protein sequence ID" value="GJE54123.1"/>
    <property type="molecule type" value="Genomic_DNA"/>
</dbReference>
<comment type="caution">
    <text evidence="3">The sequence shown here is derived from an EMBL/GenBank/DDBJ whole genome shotgun (WGS) entry which is preliminary data.</text>
</comment>
<dbReference type="SUPFAM" id="SSF53335">
    <property type="entry name" value="S-adenosyl-L-methionine-dependent methyltransferases"/>
    <property type="match status" value="1"/>
</dbReference>
<reference evidence="3" key="2">
    <citation type="submission" date="2021-08" db="EMBL/GenBank/DDBJ databases">
        <authorList>
            <person name="Tani A."/>
            <person name="Ola A."/>
            <person name="Ogura Y."/>
            <person name="Katsura K."/>
            <person name="Hayashi T."/>
        </authorList>
    </citation>
    <scope>NUCLEOTIDE SEQUENCE</scope>
    <source>
        <strain evidence="3">DSM 23674</strain>
    </source>
</reference>
<evidence type="ECO:0000256" key="2">
    <source>
        <dbReference type="SAM" id="MobiDB-lite"/>
    </source>
</evidence>
<dbReference type="Gene3D" id="3.40.50.150">
    <property type="entry name" value="Vaccinia Virus protein VP39"/>
    <property type="match status" value="1"/>
</dbReference>
<dbReference type="RefSeq" id="WP_238230635.1">
    <property type="nucleotide sequence ID" value="NZ_BPRA01000002.1"/>
</dbReference>
<sequence length="248" mass="26867">MIPWVHLDTGTVPGEDSTLRLMRRGDEFSIVVGTIELMNNRLSASEKALANLVCERLRGRPRVRMLIGGLGMGFTLRAALDDLGPDAAIVVAELVPAVAAWARGPLSHIFAGILDDPRVDLRVDDVGRQIRLKPAQYDAILLDVDNGPEGLMRRENDRLYGVDGIGQARAALRPGGILGVWSQGPDRMFKSRLERSGFAVEEVRVRANGGSGRRHVLWIAARTGGVQPDARRGASRSSRPRLGRAAAG</sequence>
<protein>
    <submittedName>
        <fullName evidence="3">Polyamine aminopropyltransferase</fullName>
    </submittedName>
</protein>
<evidence type="ECO:0000313" key="3">
    <source>
        <dbReference type="EMBL" id="GJE54123.1"/>
    </source>
</evidence>